<sequence length="573" mass="62764">MPSENTNSSPMDEVTSSTNSTNSTPNALPHKFTYEMLLHPDFLLVEAQVILSALSIIWIGAHASLRRPPSAAVTNVKKGKKQPKDDQFAEGFTASDAIMLPIMAGAVLIGLYYLIEWLQDPDLLNKILRIYLSAMSIASLGRLSGDALEILTSLVFPIMWADRQGVVHHIDPESRSQFVLDPDTGVEQTVAEMRTPFPGFLSTASLSKTVTQTAWEVRHILTEEWTLKFAVHGLIFLKFDLTLNNLVGFPIAILITMVYHLTGWHVLSNLLGSAFSYSAFSLMSPTSFGIGSSVLVGLFVYDIIMVFYTPYMITVAKKVDAPIKLVFRSSGGVSMLGLGDIIIPGLLLALALRFDMYRFYQTKIKLEPIELASEVASETPGETTKTTTTQYRRVKAPYVDPRGQWGIRFWTTKFGSLRPVPAATSASAATAFPKPYFYAAIFGYAGGMILTLTVLIISNHGQPALLYLVPCVTGSVWVTALLRGELKELWAYTEDGSLDTEDVVVQLDANGNVVKETAPSTQKDAEKLKAGEKEGGADGCEAVAQKGGRVESENYDVFLFSITAPRHRAPKQD</sequence>
<keyword evidence="11" id="KW-1185">Reference proteome</keyword>
<reference evidence="10" key="2">
    <citation type="submission" date="2023-06" db="EMBL/GenBank/DDBJ databases">
        <authorList>
            <consortium name="Lawrence Berkeley National Laboratory"/>
            <person name="Haridas S."/>
            <person name="Hensen N."/>
            <person name="Bonometti L."/>
            <person name="Westerberg I."/>
            <person name="Brannstrom I.O."/>
            <person name="Guillou S."/>
            <person name="Cros-Aarteil S."/>
            <person name="Calhoun S."/>
            <person name="Kuo A."/>
            <person name="Mondo S."/>
            <person name="Pangilinan J."/>
            <person name="Riley R."/>
            <person name="Labutti K."/>
            <person name="Andreopoulos B."/>
            <person name="Lipzen A."/>
            <person name="Chen C."/>
            <person name="Yanf M."/>
            <person name="Daum C."/>
            <person name="Ng V."/>
            <person name="Clum A."/>
            <person name="Steindorff A."/>
            <person name="Ohm R."/>
            <person name="Martin F."/>
            <person name="Silar P."/>
            <person name="Natvig D."/>
            <person name="Lalanne C."/>
            <person name="Gautier V."/>
            <person name="Ament-Velasquez S.L."/>
            <person name="Kruys A."/>
            <person name="Hutchinson M.I."/>
            <person name="Powell A.J."/>
            <person name="Barry K."/>
            <person name="Miller A.N."/>
            <person name="Grigoriev I.V."/>
            <person name="Debuchy R."/>
            <person name="Gladieux P."/>
            <person name="Thoren M.H."/>
            <person name="Johannesson H."/>
        </authorList>
    </citation>
    <scope>NUCLEOTIDE SEQUENCE</scope>
    <source>
        <strain evidence="10">CBS 955.72</strain>
    </source>
</reference>
<dbReference type="GO" id="GO:0098553">
    <property type="term" value="C:lumenal side of endoplasmic reticulum membrane"/>
    <property type="evidence" value="ECO:0007669"/>
    <property type="project" value="TreeGrafter"/>
</dbReference>
<evidence type="ECO:0000256" key="2">
    <source>
        <dbReference type="ARBA" id="ARBA00006859"/>
    </source>
</evidence>
<keyword evidence="7 9" id="KW-0472">Membrane</keyword>
<evidence type="ECO:0000256" key="8">
    <source>
        <dbReference type="SAM" id="MobiDB-lite"/>
    </source>
</evidence>
<feature type="transmembrane region" description="Helical" evidence="9">
    <location>
        <begin position="436"/>
        <end position="458"/>
    </location>
</feature>
<dbReference type="InterPro" id="IPR006639">
    <property type="entry name" value="Preselin/SPP"/>
</dbReference>
<dbReference type="GO" id="GO:0006465">
    <property type="term" value="P:signal peptide processing"/>
    <property type="evidence" value="ECO:0007669"/>
    <property type="project" value="TreeGrafter"/>
</dbReference>
<dbReference type="GO" id="GO:0098554">
    <property type="term" value="C:cytoplasmic side of endoplasmic reticulum membrane"/>
    <property type="evidence" value="ECO:0007669"/>
    <property type="project" value="TreeGrafter"/>
</dbReference>
<dbReference type="PANTHER" id="PTHR12174:SF23">
    <property type="entry name" value="MINOR HISTOCOMPATIBILITY ANTIGEN H13"/>
    <property type="match status" value="1"/>
</dbReference>
<feature type="compositionally biased region" description="Basic and acidic residues" evidence="8">
    <location>
        <begin position="523"/>
        <end position="536"/>
    </location>
</feature>
<feature type="transmembrane region" description="Helical" evidence="9">
    <location>
        <begin position="97"/>
        <end position="115"/>
    </location>
</feature>
<keyword evidence="6 9" id="KW-1133">Transmembrane helix</keyword>
<evidence type="ECO:0000313" key="10">
    <source>
        <dbReference type="EMBL" id="KAK3363275.1"/>
    </source>
</evidence>
<dbReference type="Proteomes" id="UP001275084">
    <property type="component" value="Unassembled WGS sequence"/>
</dbReference>
<name>A0AAJ0HUR6_9PEZI</name>
<organism evidence="10 11">
    <name type="scientific">Lasiosphaeria hispida</name>
    <dbReference type="NCBI Taxonomy" id="260671"/>
    <lineage>
        <taxon>Eukaryota</taxon>
        <taxon>Fungi</taxon>
        <taxon>Dikarya</taxon>
        <taxon>Ascomycota</taxon>
        <taxon>Pezizomycotina</taxon>
        <taxon>Sordariomycetes</taxon>
        <taxon>Sordariomycetidae</taxon>
        <taxon>Sordariales</taxon>
        <taxon>Lasiosphaeriaceae</taxon>
        <taxon>Lasiosphaeria</taxon>
    </lineage>
</organism>
<feature type="transmembrane region" description="Helical" evidence="9">
    <location>
        <begin position="42"/>
        <end position="61"/>
    </location>
</feature>
<dbReference type="PANTHER" id="PTHR12174">
    <property type="entry name" value="SIGNAL PEPTIDE PEPTIDASE"/>
    <property type="match status" value="1"/>
</dbReference>
<dbReference type="EMBL" id="JAUIQD010000001">
    <property type="protein sequence ID" value="KAK3363275.1"/>
    <property type="molecule type" value="Genomic_DNA"/>
</dbReference>
<gene>
    <name evidence="10" type="ORF">B0T25DRAFT_34824</name>
</gene>
<feature type="region of interest" description="Disordered" evidence="8">
    <location>
        <begin position="517"/>
        <end position="536"/>
    </location>
</feature>
<dbReference type="InterPro" id="IPR007369">
    <property type="entry name" value="Peptidase_A22B_SPP"/>
</dbReference>
<keyword evidence="4" id="KW-0378">Hydrolase</keyword>
<comment type="similarity">
    <text evidence="2">Belongs to the peptidase A22B family.</text>
</comment>
<feature type="transmembrane region" description="Helical" evidence="9">
    <location>
        <begin position="464"/>
        <end position="482"/>
    </location>
</feature>
<dbReference type="SMART" id="SM00730">
    <property type="entry name" value="PSN"/>
    <property type="match status" value="1"/>
</dbReference>
<comment type="caution">
    <text evidence="10">The sequence shown here is derived from an EMBL/GenBank/DDBJ whole genome shotgun (WGS) entry which is preliminary data.</text>
</comment>
<evidence type="ECO:0000256" key="9">
    <source>
        <dbReference type="SAM" id="Phobius"/>
    </source>
</evidence>
<dbReference type="GO" id="GO:0042500">
    <property type="term" value="F:aspartic endopeptidase activity, intramembrane cleaving"/>
    <property type="evidence" value="ECO:0007669"/>
    <property type="project" value="InterPro"/>
</dbReference>
<evidence type="ECO:0000256" key="3">
    <source>
        <dbReference type="ARBA" id="ARBA00022692"/>
    </source>
</evidence>
<keyword evidence="3 9" id="KW-0812">Transmembrane</keyword>
<keyword evidence="5" id="KW-0256">Endoplasmic reticulum</keyword>
<feature type="compositionally biased region" description="Polar residues" evidence="8">
    <location>
        <begin position="1"/>
        <end position="10"/>
    </location>
</feature>
<feature type="transmembrane region" description="Helical" evidence="9">
    <location>
        <begin position="333"/>
        <end position="354"/>
    </location>
</feature>
<dbReference type="Pfam" id="PF04258">
    <property type="entry name" value="Peptidase_A22B"/>
    <property type="match status" value="1"/>
</dbReference>
<evidence type="ECO:0000256" key="5">
    <source>
        <dbReference type="ARBA" id="ARBA00022824"/>
    </source>
</evidence>
<feature type="compositionally biased region" description="Low complexity" evidence="8">
    <location>
        <begin position="15"/>
        <end position="24"/>
    </location>
</feature>
<dbReference type="GO" id="GO:0033619">
    <property type="term" value="P:membrane protein proteolysis"/>
    <property type="evidence" value="ECO:0007669"/>
    <property type="project" value="TreeGrafter"/>
</dbReference>
<comment type="subcellular location">
    <subcellularLocation>
        <location evidence="1">Endoplasmic reticulum membrane</location>
        <topology evidence="1">Multi-pass membrane protein</topology>
    </subcellularLocation>
</comment>
<feature type="region of interest" description="Disordered" evidence="8">
    <location>
        <begin position="1"/>
        <end position="25"/>
    </location>
</feature>
<evidence type="ECO:0000256" key="7">
    <source>
        <dbReference type="ARBA" id="ARBA00023136"/>
    </source>
</evidence>
<feature type="transmembrane region" description="Helical" evidence="9">
    <location>
        <begin position="288"/>
        <end position="313"/>
    </location>
</feature>
<evidence type="ECO:0000256" key="6">
    <source>
        <dbReference type="ARBA" id="ARBA00022989"/>
    </source>
</evidence>
<evidence type="ECO:0000256" key="1">
    <source>
        <dbReference type="ARBA" id="ARBA00004477"/>
    </source>
</evidence>
<reference evidence="10" key="1">
    <citation type="journal article" date="2023" name="Mol. Phylogenet. Evol.">
        <title>Genome-scale phylogeny and comparative genomics of the fungal order Sordariales.</title>
        <authorList>
            <person name="Hensen N."/>
            <person name="Bonometti L."/>
            <person name="Westerberg I."/>
            <person name="Brannstrom I.O."/>
            <person name="Guillou S."/>
            <person name="Cros-Aarteil S."/>
            <person name="Calhoun S."/>
            <person name="Haridas S."/>
            <person name="Kuo A."/>
            <person name="Mondo S."/>
            <person name="Pangilinan J."/>
            <person name="Riley R."/>
            <person name="LaButti K."/>
            <person name="Andreopoulos B."/>
            <person name="Lipzen A."/>
            <person name="Chen C."/>
            <person name="Yan M."/>
            <person name="Daum C."/>
            <person name="Ng V."/>
            <person name="Clum A."/>
            <person name="Steindorff A."/>
            <person name="Ohm R.A."/>
            <person name="Martin F."/>
            <person name="Silar P."/>
            <person name="Natvig D.O."/>
            <person name="Lalanne C."/>
            <person name="Gautier V."/>
            <person name="Ament-Velasquez S.L."/>
            <person name="Kruys A."/>
            <person name="Hutchinson M.I."/>
            <person name="Powell A.J."/>
            <person name="Barry K."/>
            <person name="Miller A.N."/>
            <person name="Grigoriev I.V."/>
            <person name="Debuchy R."/>
            <person name="Gladieux P."/>
            <person name="Hiltunen Thoren M."/>
            <person name="Johannesson H."/>
        </authorList>
    </citation>
    <scope>NUCLEOTIDE SEQUENCE</scope>
    <source>
        <strain evidence="10">CBS 955.72</strain>
    </source>
</reference>
<proteinExistence type="inferred from homology"/>
<accession>A0AAJ0HUR6</accession>
<dbReference type="AlphaFoldDB" id="A0AAJ0HUR6"/>
<feature type="transmembrane region" description="Helical" evidence="9">
    <location>
        <begin position="246"/>
        <end position="267"/>
    </location>
</feature>
<protein>
    <submittedName>
        <fullName evidence="10">Signal peptide peptidase-domain-containing protein</fullName>
    </submittedName>
</protein>
<evidence type="ECO:0000256" key="4">
    <source>
        <dbReference type="ARBA" id="ARBA00022801"/>
    </source>
</evidence>
<evidence type="ECO:0000313" key="11">
    <source>
        <dbReference type="Proteomes" id="UP001275084"/>
    </source>
</evidence>